<evidence type="ECO:0000256" key="2">
    <source>
        <dbReference type="ARBA" id="ARBA00022857"/>
    </source>
</evidence>
<organism evidence="6 7">
    <name type="scientific">Aspergillus flavus (strain ATCC 200026 / FGSC A1120 / IAM 13836 / NRRL 3357 / JCM 12722 / SRRC 167)</name>
    <dbReference type="NCBI Taxonomy" id="332952"/>
    <lineage>
        <taxon>Eukaryota</taxon>
        <taxon>Fungi</taxon>
        <taxon>Dikarya</taxon>
        <taxon>Ascomycota</taxon>
        <taxon>Pezizomycotina</taxon>
        <taxon>Eurotiomycetes</taxon>
        <taxon>Eurotiomycetidae</taxon>
        <taxon>Eurotiales</taxon>
        <taxon>Aspergillaceae</taxon>
        <taxon>Aspergillus</taxon>
        <taxon>Aspergillus subgen. Circumdati</taxon>
    </lineage>
</organism>
<dbReference type="InterPro" id="IPR013328">
    <property type="entry name" value="6PGD_dom2"/>
</dbReference>
<evidence type="ECO:0000256" key="1">
    <source>
        <dbReference type="ARBA" id="ARBA00007870"/>
    </source>
</evidence>
<dbReference type="VEuPathDB" id="FungiDB:F9C07_1496557"/>
<keyword evidence="2" id="KW-0521">NADP</keyword>
<dbReference type="EMBL" id="CP044618">
    <property type="protein sequence ID" value="QRD89603.1"/>
    <property type="molecule type" value="Genomic_DNA"/>
</dbReference>
<dbReference type="Gene3D" id="1.10.1040.10">
    <property type="entry name" value="N-(1-d-carboxylethyl)-l-norvaline Dehydrogenase, domain 2"/>
    <property type="match status" value="1"/>
</dbReference>
<dbReference type="SUPFAM" id="SSF51735">
    <property type="entry name" value="NAD(P)-binding Rossmann-fold domains"/>
    <property type="match status" value="1"/>
</dbReference>
<comment type="similarity">
    <text evidence="1">Belongs to the ketopantoate reductase family.</text>
</comment>
<dbReference type="NCBIfam" id="TIGR00745">
    <property type="entry name" value="apbA_panE"/>
    <property type="match status" value="1"/>
</dbReference>
<feature type="domain" description="Ketopantoate reductase N-terminal" evidence="4">
    <location>
        <begin position="56"/>
        <end position="213"/>
    </location>
</feature>
<proteinExistence type="inferred from homology"/>
<keyword evidence="3" id="KW-0560">Oxidoreductase</keyword>
<dbReference type="PANTHER" id="PTHR21708:SF30">
    <property type="entry name" value="2-DEHYDROPANTOATE 2-REDUCTASE-RELATED"/>
    <property type="match status" value="1"/>
</dbReference>
<dbReference type="Pfam" id="PF08546">
    <property type="entry name" value="ApbA_C"/>
    <property type="match status" value="1"/>
</dbReference>
<dbReference type="InterPro" id="IPR013752">
    <property type="entry name" value="KPA_reductase"/>
</dbReference>
<dbReference type="InterPro" id="IPR003710">
    <property type="entry name" value="ApbA"/>
</dbReference>
<gene>
    <name evidence="6" type="ORF">F9C07_1496557</name>
</gene>
<dbReference type="PANTHER" id="PTHR21708">
    <property type="entry name" value="PROBABLE 2-DEHYDROPANTOATE 2-REDUCTASE"/>
    <property type="match status" value="1"/>
</dbReference>
<name>A0A7U2MTK7_ASPFN</name>
<evidence type="ECO:0000313" key="7">
    <source>
        <dbReference type="Proteomes" id="UP000596276"/>
    </source>
</evidence>
<evidence type="ECO:0000313" key="6">
    <source>
        <dbReference type="EMBL" id="QRD89603.1"/>
    </source>
</evidence>
<dbReference type="GO" id="GO:0015940">
    <property type="term" value="P:pantothenate biosynthetic process"/>
    <property type="evidence" value="ECO:0007669"/>
    <property type="project" value="InterPro"/>
</dbReference>
<keyword evidence="7" id="KW-1185">Reference proteome</keyword>
<dbReference type="FunFam" id="1.10.1040.10:FF:000017">
    <property type="entry name" value="2-dehydropantoate 2-reductase"/>
    <property type="match status" value="1"/>
</dbReference>
<feature type="domain" description="Ketopantoate reductase C-terminal" evidence="5">
    <location>
        <begin position="249"/>
        <end position="370"/>
    </location>
</feature>
<dbReference type="InterPro" id="IPR036291">
    <property type="entry name" value="NAD(P)-bd_dom_sf"/>
</dbReference>
<protein>
    <submittedName>
        <fullName evidence="6">Ketopantoate reductase</fullName>
    </submittedName>
</protein>
<dbReference type="InterPro" id="IPR051402">
    <property type="entry name" value="KPR-Related"/>
</dbReference>
<dbReference type="Proteomes" id="UP000596276">
    <property type="component" value="Chromosome 4"/>
</dbReference>
<evidence type="ECO:0000256" key="3">
    <source>
        <dbReference type="ARBA" id="ARBA00023002"/>
    </source>
</evidence>
<evidence type="ECO:0000259" key="4">
    <source>
        <dbReference type="Pfam" id="PF02558"/>
    </source>
</evidence>
<dbReference type="AlphaFoldDB" id="A0A7U2MTK7"/>
<accession>A0A7U2MTK7</accession>
<dbReference type="InterPro" id="IPR013332">
    <property type="entry name" value="KPR_N"/>
</dbReference>
<sequence length="392" mass="41903">MLELIPPHQIGDPSVRPLTTRLPYLSKYLLYTHAHTHTNQPTNQQKETMSPPKANILLIGSGGVGTIAALNLEAGNLARVTAVLRSNYHAVTSNGFNITSCDHGILKGWKPSTITNRIPDPTPDSPKYDYIICTTKVITDCPPSTANLIKPAVTPGHTVIVLIQNGLNIETPYFAAFPDNIVLSGISMIDSHEVAPGVIEHGSADDLVIGAFRNPNLDIAVEAAAAERFVGLYSAAGKTKCVLGLDVGYSRWRKLIFNACLNSICALTGLDTGRIRLAGDAVEMLVRPAMEEIRAAAGSVGVDLPGSVCEEVIGAYPVALYLPPSMLEDVWKGNLIEVESIVGEPLRVGRANGVAMPTLSVLKNLLKGVQWRTKEKRGLIEIPAPGSDVADL</sequence>
<dbReference type="Pfam" id="PF02558">
    <property type="entry name" value="ApbA"/>
    <property type="match status" value="1"/>
</dbReference>
<reference evidence="7" key="1">
    <citation type="journal article" date="2021" name="G3 (Bethesda)">
        <title>Chromosome assembled and annotated genome sequence of Aspergillus flavus NRRL 3357.</title>
        <authorList>
            <person name="Skerker J.M."/>
            <person name="Pianalto K.M."/>
            <person name="Mondo S.J."/>
            <person name="Yang K."/>
            <person name="Arkin A.P."/>
            <person name="Keller N.P."/>
            <person name="Grigoriev I.V."/>
            <person name="Louise Glass N.L."/>
        </authorList>
    </citation>
    <scope>NUCLEOTIDE SEQUENCE [LARGE SCALE GENOMIC DNA]</scope>
    <source>
        <strain evidence="7">ATCC 200026 / FGSC A1120 / IAM 13836 / NRRL 3357 / JCM 12722 / SRRC 167</strain>
    </source>
</reference>
<evidence type="ECO:0000259" key="5">
    <source>
        <dbReference type="Pfam" id="PF08546"/>
    </source>
</evidence>
<dbReference type="VEuPathDB" id="FungiDB:AFLA_001950"/>
<dbReference type="InterPro" id="IPR008927">
    <property type="entry name" value="6-PGluconate_DH-like_C_sf"/>
</dbReference>
<dbReference type="SUPFAM" id="SSF48179">
    <property type="entry name" value="6-phosphogluconate dehydrogenase C-terminal domain-like"/>
    <property type="match status" value="1"/>
</dbReference>
<dbReference type="GO" id="GO:0008677">
    <property type="term" value="F:2-dehydropantoate 2-reductase activity"/>
    <property type="evidence" value="ECO:0007669"/>
    <property type="project" value="InterPro"/>
</dbReference>
<dbReference type="GO" id="GO:0005737">
    <property type="term" value="C:cytoplasm"/>
    <property type="evidence" value="ECO:0007669"/>
    <property type="project" value="TreeGrafter"/>
</dbReference>
<dbReference type="Gene3D" id="3.40.50.720">
    <property type="entry name" value="NAD(P)-binding Rossmann-like Domain"/>
    <property type="match status" value="1"/>
</dbReference>